<dbReference type="EC" id="2.3.1.-" evidence="3"/>
<dbReference type="AlphaFoldDB" id="A0A7L4ZK62"/>
<keyword evidence="1 3" id="KW-0808">Transferase</keyword>
<gene>
    <name evidence="3" type="primary">pksR</name>
    <name evidence="3" type="ORF">IMCC3317_22710</name>
</gene>
<evidence type="ECO:0000256" key="1">
    <source>
        <dbReference type="ARBA" id="ARBA00022679"/>
    </source>
</evidence>
<dbReference type="PANTHER" id="PTHR45681:SF6">
    <property type="entry name" value="POLYKETIDE SYNTHASE 37"/>
    <property type="match status" value="1"/>
</dbReference>
<feature type="domain" description="Methyltransferase type 12" evidence="2">
    <location>
        <begin position="199"/>
        <end position="301"/>
    </location>
</feature>
<protein>
    <submittedName>
        <fullName evidence="3">Polyketide synthase PksR</fullName>
        <ecNumber evidence="3">2.3.1.-</ecNumber>
    </submittedName>
</protein>
<evidence type="ECO:0000313" key="4">
    <source>
        <dbReference type="Proteomes" id="UP000464657"/>
    </source>
</evidence>
<reference evidence="3 4" key="1">
    <citation type="journal article" date="2013" name="Int. J. Syst. Evol. Microbiol.">
        <title>Kordia antarctica sp. nov., isolated from Antarctic seawater.</title>
        <authorList>
            <person name="Baek K."/>
            <person name="Choi A."/>
            <person name="Kang I."/>
            <person name="Lee K."/>
            <person name="Cho J.C."/>
        </authorList>
    </citation>
    <scope>NUCLEOTIDE SEQUENCE [LARGE SCALE GENOMIC DNA]</scope>
    <source>
        <strain evidence="3 4">IMCC3317</strain>
    </source>
</reference>
<dbReference type="SUPFAM" id="SSF53335">
    <property type="entry name" value="S-adenosyl-L-methionine-dependent methyltransferases"/>
    <property type="match status" value="1"/>
</dbReference>
<dbReference type="RefSeq" id="WP_160129570.1">
    <property type="nucleotide sequence ID" value="NZ_CP019288.1"/>
</dbReference>
<dbReference type="GO" id="GO:0016746">
    <property type="term" value="F:acyltransferase activity"/>
    <property type="evidence" value="ECO:0007669"/>
    <property type="project" value="UniProtKB-KW"/>
</dbReference>
<accession>A0A7L4ZK62</accession>
<keyword evidence="4" id="KW-1185">Reference proteome</keyword>
<name>A0A7L4ZK62_9FLAO</name>
<dbReference type="OrthoDB" id="9760689at2"/>
<dbReference type="EMBL" id="CP019288">
    <property type="protein sequence ID" value="QHI36901.1"/>
    <property type="molecule type" value="Genomic_DNA"/>
</dbReference>
<dbReference type="KEGG" id="kan:IMCC3317_22710"/>
<organism evidence="3 4">
    <name type="scientific">Kordia antarctica</name>
    <dbReference type="NCBI Taxonomy" id="1218801"/>
    <lineage>
        <taxon>Bacteria</taxon>
        <taxon>Pseudomonadati</taxon>
        <taxon>Bacteroidota</taxon>
        <taxon>Flavobacteriia</taxon>
        <taxon>Flavobacteriales</taxon>
        <taxon>Flavobacteriaceae</taxon>
        <taxon>Kordia</taxon>
    </lineage>
</organism>
<dbReference type="InterPro" id="IPR029063">
    <property type="entry name" value="SAM-dependent_MTases_sf"/>
</dbReference>
<evidence type="ECO:0000259" key="2">
    <source>
        <dbReference type="Pfam" id="PF08242"/>
    </source>
</evidence>
<dbReference type="Proteomes" id="UP000464657">
    <property type="component" value="Chromosome"/>
</dbReference>
<evidence type="ECO:0000313" key="3">
    <source>
        <dbReference type="EMBL" id="QHI36901.1"/>
    </source>
</evidence>
<dbReference type="PANTHER" id="PTHR45681">
    <property type="entry name" value="POLYKETIDE SYNTHASE 44-RELATED"/>
    <property type="match status" value="1"/>
</dbReference>
<dbReference type="InterPro" id="IPR013217">
    <property type="entry name" value="Methyltransf_12"/>
</dbReference>
<proteinExistence type="predicted"/>
<sequence length="380" mass="43131">MSIIHTLQEKDEQALLHNTISEGKEILSRYAQLKLLLHLQEHGFFAKKEIRYSLKSIKKDFNFLEKYRALFLEIINILSDNEYILITGDAIVTTKKVETVQSEFNILESEILTGSYSSEDFQKVISPYIKLMNSTSALLLQVASGKLGYLNALFPKGDKTIVEAIYKTNIQVLYNTIVTGYTAQIAKTLQQTNKTVRILEIGAGTGGTTTPMLEMLKAANISTSYMYTDISRGMLRFGKSKFNETYDFIDYKTLNIDQDPLTQGFEANSFDIIICSNVLHATLNINETLARIKELLASSNGYLIVNEVIEKLDFNTITFGLTDGWWKYTDEENRKSYSPVLTQQTWNTLLSDANLTEITPSQKTKEIYQTTSQGVFMYKS</sequence>
<dbReference type="InterPro" id="IPR050444">
    <property type="entry name" value="Polyketide_Synthase"/>
</dbReference>
<keyword evidence="3" id="KW-0012">Acyltransferase</keyword>
<dbReference type="Pfam" id="PF08242">
    <property type="entry name" value="Methyltransf_12"/>
    <property type="match status" value="1"/>
</dbReference>
<dbReference type="Gene3D" id="3.40.50.150">
    <property type="entry name" value="Vaccinia Virus protein VP39"/>
    <property type="match status" value="1"/>
</dbReference>